<dbReference type="PANTHER" id="PTHR42806:SF1">
    <property type="entry name" value="GLYCINE DEHYDROGENASE (DECARBOXYLATING)"/>
    <property type="match status" value="1"/>
</dbReference>
<gene>
    <name evidence="4" type="primary">gcvPA</name>
    <name evidence="6" type="ORF">LUCI_3620</name>
</gene>
<dbReference type="InterPro" id="IPR049315">
    <property type="entry name" value="GDC-P_N"/>
</dbReference>
<dbReference type="Gene3D" id="3.90.1150.10">
    <property type="entry name" value="Aspartate Aminotransferase, domain 1"/>
    <property type="match status" value="1"/>
</dbReference>
<evidence type="ECO:0000256" key="4">
    <source>
        <dbReference type="HAMAP-Rule" id="MF_00712"/>
    </source>
</evidence>
<dbReference type="PIRSF" id="PIRSF006815">
    <property type="entry name" value="GcvPA"/>
    <property type="match status" value="1"/>
</dbReference>
<feature type="domain" description="Glycine cleavage system P-protein N-terminal" evidence="5">
    <location>
        <begin position="4"/>
        <end position="444"/>
    </location>
</feature>
<sequence length="448" mass="48943">MFRSYLPHTEADRKAMLAAIGLEMEEQLFDVIPPQLRFNRMLNLPASLPEAELVRHTRQLAGRNADLLQYTCFLGAGAYDHYIPSVVDHVTGRSEFYTSYTQYQPEAAQGYLQALWEFQTMICELTGMEVANASMYDAATAAAEAAMMACGATGRSRLLVAKTVHPHYRQVLSTYGRDRKYRIQEIEYRQGTTDLERLKVATGPEIAAIIVQSPNFFGCIEELDAAARMAHAAGALLIVLADPVSLGILASPGSFGADIVAGEGQGLGLPISFGGPYLGFLATTAKWMRRLPGRIIGQTTDADGKRGFVLTLQAREQHIRREKANSNICSNEALCALRAAVYLSAAGKDGIQRIAGLSLQKAHYACRELAKLPGCRPVFAAPFFKEFVIATSRPVAEVNAVLFENQIIGGLDLARYYPELAGCMLLCVTENRTRDEIDRLAAVLGGIL</sequence>
<dbReference type="Gene3D" id="3.40.640.10">
    <property type="entry name" value="Type I PLP-dependent aspartate aminotransferase-like (Major domain)"/>
    <property type="match status" value="1"/>
</dbReference>
<evidence type="ECO:0000256" key="1">
    <source>
        <dbReference type="ARBA" id="ARBA00003788"/>
    </source>
</evidence>
<evidence type="ECO:0000313" key="7">
    <source>
        <dbReference type="Proteomes" id="UP000277811"/>
    </source>
</evidence>
<dbReference type="Proteomes" id="UP000277811">
    <property type="component" value="Unassembled WGS sequence"/>
</dbReference>
<dbReference type="InterPro" id="IPR020581">
    <property type="entry name" value="GDC_P"/>
</dbReference>
<dbReference type="GO" id="GO:0009116">
    <property type="term" value="P:nucleoside metabolic process"/>
    <property type="evidence" value="ECO:0007669"/>
    <property type="project" value="InterPro"/>
</dbReference>
<dbReference type="Pfam" id="PF02347">
    <property type="entry name" value="GDC-P"/>
    <property type="match status" value="1"/>
</dbReference>
<dbReference type="EC" id="1.4.4.2" evidence="4"/>
<evidence type="ECO:0000256" key="3">
    <source>
        <dbReference type="ARBA" id="ARBA00049026"/>
    </source>
</evidence>
<dbReference type="GO" id="GO:0019464">
    <property type="term" value="P:glycine decarboxylation via glycine cleavage system"/>
    <property type="evidence" value="ECO:0007669"/>
    <property type="project" value="UniProtKB-UniRule"/>
</dbReference>
<keyword evidence="7" id="KW-1185">Reference proteome</keyword>
<dbReference type="SUPFAM" id="SSF53383">
    <property type="entry name" value="PLP-dependent transferases"/>
    <property type="match status" value="1"/>
</dbReference>
<proteinExistence type="inferred from homology"/>
<evidence type="ECO:0000313" key="6">
    <source>
        <dbReference type="EMBL" id="VBB08348.1"/>
    </source>
</evidence>
<organism evidence="6 7">
    <name type="scientific">Lucifera butyrica</name>
    <dbReference type="NCBI Taxonomy" id="1351585"/>
    <lineage>
        <taxon>Bacteria</taxon>
        <taxon>Bacillati</taxon>
        <taxon>Bacillota</taxon>
        <taxon>Negativicutes</taxon>
        <taxon>Veillonellales</taxon>
        <taxon>Veillonellaceae</taxon>
        <taxon>Lucifera</taxon>
    </lineage>
</organism>
<dbReference type="NCBIfam" id="NF001696">
    <property type="entry name" value="PRK00451.1"/>
    <property type="match status" value="1"/>
</dbReference>
<dbReference type="OrthoDB" id="9771867at2"/>
<protein>
    <recommendedName>
        <fullName evidence="4">Probable glycine dehydrogenase (decarboxylating) subunit 1</fullName>
        <ecNumber evidence="4">1.4.4.2</ecNumber>
    </recommendedName>
    <alternativeName>
        <fullName evidence="4">Glycine cleavage system P-protein subunit 1</fullName>
    </alternativeName>
    <alternativeName>
        <fullName evidence="4">Glycine decarboxylase subunit 1</fullName>
    </alternativeName>
    <alternativeName>
        <fullName evidence="4">Glycine dehydrogenase (aminomethyl-transferring) subunit 1</fullName>
    </alternativeName>
</protein>
<dbReference type="EMBL" id="UPPP01000088">
    <property type="protein sequence ID" value="VBB08348.1"/>
    <property type="molecule type" value="Genomic_DNA"/>
</dbReference>
<accession>A0A498RGU2</accession>
<evidence type="ECO:0000256" key="2">
    <source>
        <dbReference type="ARBA" id="ARBA00023002"/>
    </source>
</evidence>
<comment type="function">
    <text evidence="1 4">The glycine cleavage system catalyzes the degradation of glycine. The P protein binds the alpha-amino group of glycine through its pyridoxal phosphate cofactor; CO(2) is released and the remaining methylamine moiety is then transferred to the lipoamide cofactor of the H protein.</text>
</comment>
<dbReference type="PANTHER" id="PTHR42806">
    <property type="entry name" value="GLYCINE CLEAVAGE SYSTEM P-PROTEIN"/>
    <property type="match status" value="1"/>
</dbReference>
<keyword evidence="2 4" id="KW-0560">Oxidoreductase</keyword>
<comment type="catalytic activity">
    <reaction evidence="3 4">
        <text>N(6)-[(R)-lipoyl]-L-lysyl-[glycine-cleavage complex H protein] + glycine + H(+) = N(6)-[(R)-S(8)-aminomethyldihydrolipoyl]-L-lysyl-[glycine-cleavage complex H protein] + CO2</text>
        <dbReference type="Rhea" id="RHEA:24304"/>
        <dbReference type="Rhea" id="RHEA-COMP:10494"/>
        <dbReference type="Rhea" id="RHEA-COMP:10495"/>
        <dbReference type="ChEBI" id="CHEBI:15378"/>
        <dbReference type="ChEBI" id="CHEBI:16526"/>
        <dbReference type="ChEBI" id="CHEBI:57305"/>
        <dbReference type="ChEBI" id="CHEBI:83099"/>
        <dbReference type="ChEBI" id="CHEBI:83143"/>
        <dbReference type="EC" id="1.4.4.2"/>
    </reaction>
</comment>
<dbReference type="InterPro" id="IPR015422">
    <property type="entry name" value="PyrdxlP-dep_Trfase_small"/>
</dbReference>
<dbReference type="InterPro" id="IPR023010">
    <property type="entry name" value="GcvPA"/>
</dbReference>
<dbReference type="AlphaFoldDB" id="A0A498RGU2"/>
<dbReference type="InterPro" id="IPR015424">
    <property type="entry name" value="PyrdxlP-dep_Trfase"/>
</dbReference>
<dbReference type="RefSeq" id="WP_122629254.1">
    <property type="nucleotide sequence ID" value="NZ_UPPP01000088.1"/>
</dbReference>
<name>A0A498RGU2_9FIRM</name>
<evidence type="ECO:0000259" key="5">
    <source>
        <dbReference type="Pfam" id="PF02347"/>
    </source>
</evidence>
<dbReference type="HAMAP" id="MF_00712">
    <property type="entry name" value="GcvPA"/>
    <property type="match status" value="1"/>
</dbReference>
<dbReference type="InterPro" id="IPR015421">
    <property type="entry name" value="PyrdxlP-dep_Trfase_major"/>
</dbReference>
<comment type="similarity">
    <text evidence="4">Belongs to the GcvP family. N-terminal subunit subfamily.</text>
</comment>
<dbReference type="CDD" id="cd00613">
    <property type="entry name" value="GDC-P"/>
    <property type="match status" value="1"/>
</dbReference>
<dbReference type="GO" id="GO:0004375">
    <property type="term" value="F:glycine dehydrogenase (decarboxylating) activity"/>
    <property type="evidence" value="ECO:0007669"/>
    <property type="project" value="UniProtKB-EC"/>
</dbReference>
<comment type="subunit">
    <text evidence="4">The glycine cleavage system is composed of four proteins: P, T, L and H. In this organism, the P 'protein' is a heterodimer of two subunits.</text>
</comment>
<reference evidence="6 7" key="1">
    <citation type="submission" date="2018-06" db="EMBL/GenBank/DDBJ databases">
        <authorList>
            <person name="Strepis N."/>
        </authorList>
    </citation>
    <scope>NUCLEOTIDE SEQUENCE [LARGE SCALE GENOMIC DNA]</scope>
    <source>
        <strain evidence="6">LUCI</strain>
    </source>
</reference>